<dbReference type="GO" id="GO:0004803">
    <property type="term" value="F:transposase activity"/>
    <property type="evidence" value="ECO:0007669"/>
    <property type="project" value="InterPro"/>
</dbReference>
<dbReference type="NCBIfam" id="NF033542">
    <property type="entry name" value="transpos_IS110"/>
    <property type="match status" value="1"/>
</dbReference>
<dbReference type="PANTHER" id="PTHR33055">
    <property type="entry name" value="TRANSPOSASE FOR INSERTION SEQUENCE ELEMENT IS1111A"/>
    <property type="match status" value="1"/>
</dbReference>
<protein>
    <submittedName>
        <fullName evidence="3">IS110 family transposase</fullName>
    </submittedName>
</protein>
<sequence>MNKSTTIAIDLAKSSFQVCKLVGNHVATEKSFSKAKLKSWLLKQPPCTVVMESCATSHFWGRYCQSIGHNVILIAPKNVSPFRTNQKTDKNDAMAIAVAAKQPNVHFIAVKSVRAQSLQSIDKMRQHLVDTITATSNMIRALVAEFGIDISRGTSAFGKQVPFVLEDAENGLPDIVREQISMMYWLYQDLIEKKETIAKQLNNEIQQQPECRDLSALEGVGNVNALALYLAIGEGGGNFKNGREASACIGLTPKQYSTGGKTVLLGIGKKFACKRIRANLIQGALAFVRVVDRREPKTTKEAWVKSLIERAGLRRAAVALANKTVRTAWSMLNHHQPYQLPEPV</sequence>
<dbReference type="AlphaFoldDB" id="A0A9X1WA58"/>
<comment type="caution">
    <text evidence="3">The sequence shown here is derived from an EMBL/GenBank/DDBJ whole genome shotgun (WGS) entry which is preliminary data.</text>
</comment>
<feature type="domain" description="Transposase IS116/IS110/IS902 C-terminal" evidence="2">
    <location>
        <begin position="213"/>
        <end position="290"/>
    </location>
</feature>
<evidence type="ECO:0000259" key="2">
    <source>
        <dbReference type="Pfam" id="PF02371"/>
    </source>
</evidence>
<dbReference type="InterPro" id="IPR002525">
    <property type="entry name" value="Transp_IS110-like_N"/>
</dbReference>
<feature type="domain" description="Transposase IS110-like N-terminal" evidence="1">
    <location>
        <begin position="8"/>
        <end position="145"/>
    </location>
</feature>
<dbReference type="Proteomes" id="UP001139488">
    <property type="component" value="Unassembled WGS sequence"/>
</dbReference>
<evidence type="ECO:0000313" key="3">
    <source>
        <dbReference type="EMBL" id="MCJ2377207.1"/>
    </source>
</evidence>
<dbReference type="Pfam" id="PF02371">
    <property type="entry name" value="Transposase_20"/>
    <property type="match status" value="1"/>
</dbReference>
<evidence type="ECO:0000313" key="4">
    <source>
        <dbReference type="Proteomes" id="UP001139488"/>
    </source>
</evidence>
<organism evidence="3 4">
    <name type="scientific">Vibrio gelatinilyticus</name>
    <dbReference type="NCBI Taxonomy" id="2893468"/>
    <lineage>
        <taxon>Bacteria</taxon>
        <taxon>Pseudomonadati</taxon>
        <taxon>Pseudomonadota</taxon>
        <taxon>Gammaproteobacteria</taxon>
        <taxon>Vibrionales</taxon>
        <taxon>Vibrionaceae</taxon>
        <taxon>Vibrio</taxon>
    </lineage>
</organism>
<evidence type="ECO:0000259" key="1">
    <source>
        <dbReference type="Pfam" id="PF01548"/>
    </source>
</evidence>
<accession>A0A9X1WA58</accession>
<dbReference type="Pfam" id="PF01548">
    <property type="entry name" value="DEDD_Tnp_IS110"/>
    <property type="match status" value="1"/>
</dbReference>
<dbReference type="InterPro" id="IPR047650">
    <property type="entry name" value="Transpos_IS110"/>
</dbReference>
<name>A0A9X1WA58_9VIBR</name>
<gene>
    <name evidence="3" type="ORF">LNL84_10235</name>
</gene>
<keyword evidence="4" id="KW-1185">Reference proteome</keyword>
<dbReference type="EMBL" id="JAJNNZ010000007">
    <property type="protein sequence ID" value="MCJ2377207.1"/>
    <property type="molecule type" value="Genomic_DNA"/>
</dbReference>
<proteinExistence type="predicted"/>
<dbReference type="GO" id="GO:0003677">
    <property type="term" value="F:DNA binding"/>
    <property type="evidence" value="ECO:0007669"/>
    <property type="project" value="InterPro"/>
</dbReference>
<dbReference type="RefSeq" id="WP_244357149.1">
    <property type="nucleotide sequence ID" value="NZ_JAJNNZ010000007.1"/>
</dbReference>
<dbReference type="InterPro" id="IPR003346">
    <property type="entry name" value="Transposase_20"/>
</dbReference>
<dbReference type="GO" id="GO:0006313">
    <property type="term" value="P:DNA transposition"/>
    <property type="evidence" value="ECO:0007669"/>
    <property type="project" value="InterPro"/>
</dbReference>
<dbReference type="PANTHER" id="PTHR33055:SF3">
    <property type="entry name" value="PUTATIVE TRANSPOSASE FOR IS117-RELATED"/>
    <property type="match status" value="1"/>
</dbReference>
<reference evidence="3" key="1">
    <citation type="submission" date="2021-11" db="EMBL/GenBank/DDBJ databases">
        <title>Vibrio ZSDE26 sp. nov. and Vibrio ZSDZ34 sp. nov., isolated from coastal seawater in Qingdao.</title>
        <authorList>
            <person name="Zhang P."/>
        </authorList>
    </citation>
    <scope>NUCLEOTIDE SEQUENCE</scope>
    <source>
        <strain evidence="3">ZSDZ34</strain>
    </source>
</reference>